<sequence>MLPTNLKEKENKTFSNWLPQIFRRSKSFQHEKSMDKEQFLVLPTEIVESILERIDDLSILLRCRLVCLQWKTIVETMLEKQHFSHLPNLNNAESYFSTGRFKPPHVSPCLYSVIPETSIAGLTHLWLPPALTNVIVKNPFPNKSVTVIGFESCHSGWCLPRSCPKLPPHKTKIRPAPNKKIVRVFQNIGHHLTSLIFHDVTISQDKFCSILESSTNLKSLILSVFELVGGNPDRELNIPRFLTNLQVIYCQKSSELTIKWFLSTCSYQLTSLKLYGNYFLCNNVILEKDKFPRLQNLYIFDPSRSDLVELLEKSMSPPTLKYTTLGWSSKMRNVQIDEIIYFISKTSKSLISFKIFVSLDEFVKILEKCRVVYPKVRFIEMLWQRSLIDPSWEDESHRKSLLPWFPKLECAKVIPSSEFCYYPDVMCPLCGRSEKYIKRGLKKWLGENF</sequence>
<keyword evidence="3" id="KW-1185">Reference proteome</keyword>
<dbReference type="Pfam" id="PF00646">
    <property type="entry name" value="F-box"/>
    <property type="match status" value="1"/>
</dbReference>
<dbReference type="SUPFAM" id="SSF52047">
    <property type="entry name" value="RNI-like"/>
    <property type="match status" value="1"/>
</dbReference>
<name>A0ABP1RGI1_9HEXA</name>
<dbReference type="EMBL" id="CAXLJM020000072">
    <property type="protein sequence ID" value="CAL8127583.1"/>
    <property type="molecule type" value="Genomic_DNA"/>
</dbReference>
<dbReference type="Gene3D" id="3.80.10.10">
    <property type="entry name" value="Ribonuclease Inhibitor"/>
    <property type="match status" value="1"/>
</dbReference>
<reference evidence="2 3" key="1">
    <citation type="submission" date="2024-08" db="EMBL/GenBank/DDBJ databases">
        <authorList>
            <person name="Cucini C."/>
            <person name="Frati F."/>
        </authorList>
    </citation>
    <scope>NUCLEOTIDE SEQUENCE [LARGE SCALE GENOMIC DNA]</scope>
</reference>
<organism evidence="2 3">
    <name type="scientific">Orchesella dallaii</name>
    <dbReference type="NCBI Taxonomy" id="48710"/>
    <lineage>
        <taxon>Eukaryota</taxon>
        <taxon>Metazoa</taxon>
        <taxon>Ecdysozoa</taxon>
        <taxon>Arthropoda</taxon>
        <taxon>Hexapoda</taxon>
        <taxon>Collembola</taxon>
        <taxon>Entomobryomorpha</taxon>
        <taxon>Entomobryoidea</taxon>
        <taxon>Orchesellidae</taxon>
        <taxon>Orchesellinae</taxon>
        <taxon>Orchesella</taxon>
    </lineage>
</organism>
<dbReference type="InterPro" id="IPR036047">
    <property type="entry name" value="F-box-like_dom_sf"/>
</dbReference>
<dbReference type="PROSITE" id="PS50181">
    <property type="entry name" value="FBOX"/>
    <property type="match status" value="1"/>
</dbReference>
<evidence type="ECO:0000259" key="1">
    <source>
        <dbReference type="PROSITE" id="PS50181"/>
    </source>
</evidence>
<evidence type="ECO:0000313" key="3">
    <source>
        <dbReference type="Proteomes" id="UP001642540"/>
    </source>
</evidence>
<dbReference type="Proteomes" id="UP001642540">
    <property type="component" value="Unassembled WGS sequence"/>
</dbReference>
<feature type="domain" description="F-box" evidence="1">
    <location>
        <begin position="36"/>
        <end position="86"/>
    </location>
</feature>
<dbReference type="InterPro" id="IPR032675">
    <property type="entry name" value="LRR_dom_sf"/>
</dbReference>
<accession>A0ABP1RGI1</accession>
<dbReference type="SUPFAM" id="SSF81383">
    <property type="entry name" value="F-box domain"/>
    <property type="match status" value="1"/>
</dbReference>
<dbReference type="Gene3D" id="1.20.1280.50">
    <property type="match status" value="1"/>
</dbReference>
<evidence type="ECO:0000313" key="2">
    <source>
        <dbReference type="EMBL" id="CAL8127583.1"/>
    </source>
</evidence>
<proteinExistence type="predicted"/>
<comment type="caution">
    <text evidence="2">The sequence shown here is derived from an EMBL/GenBank/DDBJ whole genome shotgun (WGS) entry which is preliminary data.</text>
</comment>
<dbReference type="InterPro" id="IPR001810">
    <property type="entry name" value="F-box_dom"/>
</dbReference>
<gene>
    <name evidence="2" type="ORF">ODALV1_LOCUS21903</name>
</gene>
<protein>
    <recommendedName>
        <fullName evidence="1">F-box domain-containing protein</fullName>
    </recommendedName>
</protein>